<organism evidence="1 2">
    <name type="scientific">Beauveria brongniartii RCEF 3172</name>
    <dbReference type="NCBI Taxonomy" id="1081107"/>
    <lineage>
        <taxon>Eukaryota</taxon>
        <taxon>Fungi</taxon>
        <taxon>Dikarya</taxon>
        <taxon>Ascomycota</taxon>
        <taxon>Pezizomycotina</taxon>
        <taxon>Sordariomycetes</taxon>
        <taxon>Hypocreomycetidae</taxon>
        <taxon>Hypocreales</taxon>
        <taxon>Cordycipitaceae</taxon>
        <taxon>Beauveria</taxon>
        <taxon>Beauveria brongniartii</taxon>
    </lineage>
</organism>
<sequence>MASIESVAPIFSTEYLVSETGSSGSALAVPNDDQPVANTHNIEDTEGWVLPKNGLCDFIPIKELSSIHALVLNDTQRLFRGIYRQPENKADLSLTWGESKGAGLVVWSYFVSKKKHIILPSGEIVNSMPKGTKFDQTTGRVKYRALLPNERTMDPKLHDEMGHNIRKACRKASGRLRALGFTRVVKGERTYKEMTWQIRQELTDNAGAELTTLRTSVPH</sequence>
<dbReference type="EMBL" id="AZHA01000004">
    <property type="protein sequence ID" value="OAA48955.1"/>
    <property type="molecule type" value="Genomic_DNA"/>
</dbReference>
<dbReference type="AlphaFoldDB" id="A0A167IDI1"/>
<dbReference type="Proteomes" id="UP000076863">
    <property type="component" value="Unassembled WGS sequence"/>
</dbReference>
<accession>A0A167IDI1</accession>
<evidence type="ECO:0000313" key="2">
    <source>
        <dbReference type="Proteomes" id="UP000076863"/>
    </source>
</evidence>
<name>A0A167IDI1_9HYPO</name>
<keyword evidence="2" id="KW-1185">Reference proteome</keyword>
<dbReference type="OrthoDB" id="4870561at2759"/>
<proteinExistence type="predicted"/>
<comment type="caution">
    <text evidence="1">The sequence shown here is derived from an EMBL/GenBank/DDBJ whole genome shotgun (WGS) entry which is preliminary data.</text>
</comment>
<evidence type="ECO:0000313" key="1">
    <source>
        <dbReference type="EMBL" id="OAA48955.1"/>
    </source>
</evidence>
<protein>
    <submittedName>
        <fullName evidence="1">Uncharacterized protein</fullName>
    </submittedName>
</protein>
<gene>
    <name evidence="1" type="ORF">BBO_02000</name>
</gene>
<reference evidence="1 2" key="1">
    <citation type="journal article" date="2016" name="Genome Biol. Evol.">
        <title>Divergent and convergent evolution of fungal pathogenicity.</title>
        <authorList>
            <person name="Shang Y."/>
            <person name="Xiao G."/>
            <person name="Zheng P."/>
            <person name="Cen K."/>
            <person name="Zhan S."/>
            <person name="Wang C."/>
        </authorList>
    </citation>
    <scope>NUCLEOTIDE SEQUENCE [LARGE SCALE GENOMIC DNA]</scope>
    <source>
        <strain evidence="1 2">RCEF 3172</strain>
    </source>
</reference>